<sequence length="98" mass="11053">MSVASTTRRRRRPPFFHPVPLRARRDGWSVERQCAFLGHLYLTGCVTTAARAVGMSRESAHRLRLRRGAAGFRPCVGLRAHAARPHCAPENRLAKSHR</sequence>
<protein>
    <submittedName>
        <fullName evidence="1">LysR family transcriptional regulator</fullName>
    </submittedName>
</protein>
<name>A0A844XH66_9SPHN</name>
<comment type="caution">
    <text evidence="1">The sequence shown here is derived from an EMBL/GenBank/DDBJ whole genome shotgun (WGS) entry which is preliminary data.</text>
</comment>
<accession>A0A844XH66</accession>
<reference evidence="1 2" key="1">
    <citation type="submission" date="2019-12" db="EMBL/GenBank/DDBJ databases">
        <authorList>
            <person name="Lee S.D."/>
        </authorList>
    </citation>
    <scope>NUCLEOTIDE SEQUENCE [LARGE SCALE GENOMIC DNA]</scope>
    <source>
        <strain evidence="1 2">GH3-10</strain>
    </source>
</reference>
<evidence type="ECO:0000313" key="2">
    <source>
        <dbReference type="Proteomes" id="UP000461409"/>
    </source>
</evidence>
<evidence type="ECO:0000313" key="1">
    <source>
        <dbReference type="EMBL" id="MWV29073.1"/>
    </source>
</evidence>
<dbReference type="Proteomes" id="UP000461409">
    <property type="component" value="Unassembled WGS sequence"/>
</dbReference>
<proteinExistence type="predicted"/>
<gene>
    <name evidence="1" type="ORF">GRF63_14270</name>
</gene>
<keyword evidence="2" id="KW-1185">Reference proteome</keyword>
<dbReference type="EMBL" id="WUBR01000003">
    <property type="protein sequence ID" value="MWV29073.1"/>
    <property type="molecule type" value="Genomic_DNA"/>
</dbReference>
<dbReference type="AlphaFoldDB" id="A0A844XH66"/>
<reference evidence="1 2" key="2">
    <citation type="submission" date="2020-02" db="EMBL/GenBank/DDBJ databases">
        <title>Erythrobacter dongmakensis sp. nov., isolated from a tidal mudflat.</title>
        <authorList>
            <person name="Kim I.S."/>
        </authorList>
    </citation>
    <scope>NUCLEOTIDE SEQUENCE [LARGE SCALE GENOMIC DNA]</scope>
    <source>
        <strain evidence="1 2">GH3-10</strain>
    </source>
</reference>
<organism evidence="1 2">
    <name type="scientific">Aurantiacibacter rhizosphaerae</name>
    <dbReference type="NCBI Taxonomy" id="2691582"/>
    <lineage>
        <taxon>Bacteria</taxon>
        <taxon>Pseudomonadati</taxon>
        <taxon>Pseudomonadota</taxon>
        <taxon>Alphaproteobacteria</taxon>
        <taxon>Sphingomonadales</taxon>
        <taxon>Erythrobacteraceae</taxon>
        <taxon>Aurantiacibacter</taxon>
    </lineage>
</organism>